<dbReference type="Gene3D" id="1.20.1280.50">
    <property type="match status" value="1"/>
</dbReference>
<accession>A0A0C3B4N4</accession>
<feature type="domain" description="F-box" evidence="2">
    <location>
        <begin position="53"/>
        <end position="103"/>
    </location>
</feature>
<dbReference type="InterPro" id="IPR036047">
    <property type="entry name" value="F-box-like_dom_sf"/>
</dbReference>
<reference evidence="3 4" key="1">
    <citation type="submission" date="2014-04" db="EMBL/GenBank/DDBJ databases">
        <authorList>
            <consortium name="DOE Joint Genome Institute"/>
            <person name="Kuo A."/>
            <person name="Zuccaro A."/>
            <person name="Kohler A."/>
            <person name="Nagy L.G."/>
            <person name="Floudas D."/>
            <person name="Copeland A."/>
            <person name="Barry K.W."/>
            <person name="Cichocki N."/>
            <person name="Veneault-Fourrey C."/>
            <person name="LaButti K."/>
            <person name="Lindquist E.A."/>
            <person name="Lipzen A."/>
            <person name="Lundell T."/>
            <person name="Morin E."/>
            <person name="Murat C."/>
            <person name="Sun H."/>
            <person name="Tunlid A."/>
            <person name="Henrissat B."/>
            <person name="Grigoriev I.V."/>
            <person name="Hibbett D.S."/>
            <person name="Martin F."/>
            <person name="Nordberg H.P."/>
            <person name="Cantor M.N."/>
            <person name="Hua S.X."/>
        </authorList>
    </citation>
    <scope>NUCLEOTIDE SEQUENCE [LARGE SCALE GENOMIC DNA]</scope>
    <source>
        <strain evidence="3 4">MAFF 305830</strain>
    </source>
</reference>
<evidence type="ECO:0000313" key="3">
    <source>
        <dbReference type="EMBL" id="KIM27129.1"/>
    </source>
</evidence>
<dbReference type="HOGENOM" id="CLU_550004_0_0_1"/>
<dbReference type="InterPro" id="IPR001810">
    <property type="entry name" value="F-box_dom"/>
</dbReference>
<dbReference type="PROSITE" id="PS50181">
    <property type="entry name" value="FBOX"/>
    <property type="match status" value="1"/>
</dbReference>
<dbReference type="Pfam" id="PF12937">
    <property type="entry name" value="F-box-like"/>
    <property type="match status" value="1"/>
</dbReference>
<name>A0A0C3B4N4_SERVB</name>
<dbReference type="Proteomes" id="UP000054097">
    <property type="component" value="Unassembled WGS sequence"/>
</dbReference>
<organism evidence="3 4">
    <name type="scientific">Serendipita vermifera MAFF 305830</name>
    <dbReference type="NCBI Taxonomy" id="933852"/>
    <lineage>
        <taxon>Eukaryota</taxon>
        <taxon>Fungi</taxon>
        <taxon>Dikarya</taxon>
        <taxon>Basidiomycota</taxon>
        <taxon>Agaricomycotina</taxon>
        <taxon>Agaricomycetes</taxon>
        <taxon>Sebacinales</taxon>
        <taxon>Serendipitaceae</taxon>
        <taxon>Serendipita</taxon>
    </lineage>
</organism>
<dbReference type="SUPFAM" id="SSF81383">
    <property type="entry name" value="F-box domain"/>
    <property type="match status" value="1"/>
</dbReference>
<dbReference type="AlphaFoldDB" id="A0A0C3B4N4"/>
<proteinExistence type="predicted"/>
<evidence type="ECO:0000313" key="4">
    <source>
        <dbReference type="Proteomes" id="UP000054097"/>
    </source>
</evidence>
<gene>
    <name evidence="3" type="ORF">M408DRAFT_24868</name>
</gene>
<evidence type="ECO:0000256" key="1">
    <source>
        <dbReference type="SAM" id="MobiDB-lite"/>
    </source>
</evidence>
<feature type="region of interest" description="Disordered" evidence="1">
    <location>
        <begin position="495"/>
        <end position="556"/>
    </location>
</feature>
<evidence type="ECO:0000259" key="2">
    <source>
        <dbReference type="PROSITE" id="PS50181"/>
    </source>
</evidence>
<sequence length="556" mass="63743">MESDYSLRSRGCRPLGANLVSTSFAEMPLPTLRNSTKWSDESLYPPLKPRRKPCVISRLPDEILREIFAYTFTFERANVPVFLFLVCRRWNEVASGLSLLRSVIYLGRPDDRTKLYNDEYRRPVFCITFDQLSKTLARIGNAEFELFIVSQAPEDLDTELHSLSTRCCSFGMKLGPDAPISPFSFPSMWALRELFVGLWPPHFELSLDKDDLLFEKLEAGSPLLTRLKIMGCFPWSLLKYRTLLDRLTELELSVFSQTFTLEDSTALCSRLSSVESFTWDLYPPPAEALICTPVSTKTLFLINIQEIPAQDYRNLVDLAVRYGSTGEPYARSNNLLHFSALQMLRVYENWSELPFIRAPLLQRLVLGNTDQEEAVIKELLPHMQLRSRVIYLGRYMSDDNLVFLLAGIWSEVQELHKTYVLESNVPGMTLAQALSGSVNTRPLCPYMWCLTVRLRSWETPDPVLIRRSAQRLRQIVKDRKRNGCTSLTRVRCGWIDMSPGDENEEDNEGGDDEEKVNDDNEEEGDDEEEEEVAVDEEPDRGVEKPEESPSGWVDVL</sequence>
<protein>
    <recommendedName>
        <fullName evidence="2">F-box domain-containing protein</fullName>
    </recommendedName>
</protein>
<reference evidence="4" key="2">
    <citation type="submission" date="2015-01" db="EMBL/GenBank/DDBJ databases">
        <title>Evolutionary Origins and Diversification of the Mycorrhizal Mutualists.</title>
        <authorList>
            <consortium name="DOE Joint Genome Institute"/>
            <consortium name="Mycorrhizal Genomics Consortium"/>
            <person name="Kohler A."/>
            <person name="Kuo A."/>
            <person name="Nagy L.G."/>
            <person name="Floudas D."/>
            <person name="Copeland A."/>
            <person name="Barry K.W."/>
            <person name="Cichocki N."/>
            <person name="Veneault-Fourrey C."/>
            <person name="LaButti K."/>
            <person name="Lindquist E.A."/>
            <person name="Lipzen A."/>
            <person name="Lundell T."/>
            <person name="Morin E."/>
            <person name="Murat C."/>
            <person name="Riley R."/>
            <person name="Ohm R."/>
            <person name="Sun H."/>
            <person name="Tunlid A."/>
            <person name="Henrissat B."/>
            <person name="Grigoriev I.V."/>
            <person name="Hibbett D.S."/>
            <person name="Martin F."/>
        </authorList>
    </citation>
    <scope>NUCLEOTIDE SEQUENCE [LARGE SCALE GENOMIC DNA]</scope>
    <source>
        <strain evidence="4">MAFF 305830</strain>
    </source>
</reference>
<dbReference type="EMBL" id="KN824301">
    <property type="protein sequence ID" value="KIM27129.1"/>
    <property type="molecule type" value="Genomic_DNA"/>
</dbReference>
<keyword evidence="4" id="KW-1185">Reference proteome</keyword>
<feature type="compositionally biased region" description="Acidic residues" evidence="1">
    <location>
        <begin position="499"/>
        <end position="538"/>
    </location>
</feature>